<comment type="similarity">
    <text evidence="2">Belongs to the Mediator complex subunit 26 family.</text>
</comment>
<evidence type="ECO:0000256" key="4">
    <source>
        <dbReference type="ARBA" id="ARBA00023015"/>
    </source>
</evidence>
<organism evidence="13 14">
    <name type="scientific">Electrophorus electricus</name>
    <name type="common">Electric eel</name>
    <name type="synonym">Gymnotus electricus</name>
    <dbReference type="NCBI Taxonomy" id="8005"/>
    <lineage>
        <taxon>Eukaryota</taxon>
        <taxon>Metazoa</taxon>
        <taxon>Chordata</taxon>
        <taxon>Craniata</taxon>
        <taxon>Vertebrata</taxon>
        <taxon>Euteleostomi</taxon>
        <taxon>Actinopterygii</taxon>
        <taxon>Neopterygii</taxon>
        <taxon>Teleostei</taxon>
        <taxon>Ostariophysi</taxon>
        <taxon>Gymnotiformes</taxon>
        <taxon>Gymnotoidei</taxon>
        <taxon>Gymnotidae</taxon>
        <taxon>Electrophorus</taxon>
    </lineage>
</organism>
<evidence type="ECO:0000313" key="13">
    <source>
        <dbReference type="Ensembl" id="ENSEEEP00000046375.2"/>
    </source>
</evidence>
<dbReference type="GO" id="GO:0003712">
    <property type="term" value="F:transcription coregulator activity"/>
    <property type="evidence" value="ECO:0007669"/>
    <property type="project" value="TreeGrafter"/>
</dbReference>
<evidence type="ECO:0000256" key="6">
    <source>
        <dbReference type="ARBA" id="ARBA00023163"/>
    </source>
</evidence>
<dbReference type="InterPro" id="IPR003617">
    <property type="entry name" value="TFIIS/CRSP70_N_sub"/>
</dbReference>
<dbReference type="CDD" id="cd00183">
    <property type="entry name" value="TFIIS_I"/>
    <property type="match status" value="1"/>
</dbReference>
<evidence type="ECO:0000256" key="1">
    <source>
        <dbReference type="ARBA" id="ARBA00004123"/>
    </source>
</evidence>
<dbReference type="SUPFAM" id="SSF47676">
    <property type="entry name" value="Conserved domain common to transcription factors TFIIS, elongin A, CRSP70"/>
    <property type="match status" value="1"/>
</dbReference>
<reference evidence="13" key="5">
    <citation type="submission" date="2025-09" db="UniProtKB">
        <authorList>
            <consortium name="Ensembl"/>
        </authorList>
    </citation>
    <scope>IDENTIFICATION</scope>
</reference>
<reference evidence="14" key="1">
    <citation type="journal article" date="2014" name="Science">
        <title>Nonhuman genetics. Genomic basis for the convergent evolution of electric organs.</title>
        <authorList>
            <person name="Gallant J.R."/>
            <person name="Traeger L.L."/>
            <person name="Volkening J.D."/>
            <person name="Moffett H."/>
            <person name="Chen P.H."/>
            <person name="Novina C.D."/>
            <person name="Phillips G.N.Jr."/>
            <person name="Anand R."/>
            <person name="Wells G.B."/>
            <person name="Pinch M."/>
            <person name="Guth R."/>
            <person name="Unguez G.A."/>
            <person name="Albert J.S."/>
            <person name="Zakon H.H."/>
            <person name="Samanta M.P."/>
            <person name="Sussman M.R."/>
        </authorList>
    </citation>
    <scope>NUCLEOTIDE SEQUENCE [LARGE SCALE GENOMIC DNA]</scope>
</reference>
<dbReference type="STRING" id="8005.ENSEEEP00000046375"/>
<dbReference type="GO" id="GO:0070847">
    <property type="term" value="C:core mediator complex"/>
    <property type="evidence" value="ECO:0007669"/>
    <property type="project" value="TreeGrafter"/>
</dbReference>
<reference evidence="13" key="3">
    <citation type="submission" date="2020-05" db="EMBL/GenBank/DDBJ databases">
        <title>Electrophorus electricus (electric eel) genome, fEleEle1, primary haplotype.</title>
        <authorList>
            <person name="Myers G."/>
            <person name="Meyer A."/>
            <person name="Fedrigo O."/>
            <person name="Formenti G."/>
            <person name="Rhie A."/>
            <person name="Tracey A."/>
            <person name="Sims Y."/>
            <person name="Jarvis E.D."/>
        </authorList>
    </citation>
    <scope>NUCLEOTIDE SEQUENCE [LARGE SCALE GENOMIC DNA]</scope>
</reference>
<dbReference type="Pfam" id="PF15693">
    <property type="entry name" value="Med26_C"/>
    <property type="match status" value="1"/>
</dbReference>
<dbReference type="GeneTree" id="ENSGT00390000000259"/>
<dbReference type="GO" id="GO:0005654">
    <property type="term" value="C:nucleoplasm"/>
    <property type="evidence" value="ECO:0007669"/>
    <property type="project" value="UniProtKB-ARBA"/>
</dbReference>
<evidence type="ECO:0000313" key="14">
    <source>
        <dbReference type="Proteomes" id="UP000314983"/>
    </source>
</evidence>
<dbReference type="InterPro" id="IPR042376">
    <property type="entry name" value="MED26"/>
</dbReference>
<keyword evidence="5" id="KW-0010">Activator</keyword>
<feature type="compositionally biased region" description="Polar residues" evidence="11">
    <location>
        <begin position="195"/>
        <end position="217"/>
    </location>
</feature>
<dbReference type="Proteomes" id="UP000314983">
    <property type="component" value="Chromosome 26"/>
</dbReference>
<feature type="compositionally biased region" description="Low complexity" evidence="11">
    <location>
        <begin position="394"/>
        <end position="407"/>
    </location>
</feature>
<evidence type="ECO:0000256" key="9">
    <source>
        <dbReference type="ARBA" id="ARBA00031968"/>
    </source>
</evidence>
<keyword evidence="14" id="KW-1185">Reference proteome</keyword>
<dbReference type="GeneID" id="113581898"/>
<evidence type="ECO:0000259" key="12">
    <source>
        <dbReference type="PROSITE" id="PS51319"/>
    </source>
</evidence>
<feature type="region of interest" description="Disordered" evidence="11">
    <location>
        <begin position="394"/>
        <end position="428"/>
    </location>
</feature>
<reference evidence="13" key="4">
    <citation type="submission" date="2025-08" db="UniProtKB">
        <authorList>
            <consortium name="Ensembl"/>
        </authorList>
    </citation>
    <scope>IDENTIFICATION</scope>
</reference>
<feature type="compositionally biased region" description="Low complexity" evidence="11">
    <location>
        <begin position="415"/>
        <end position="428"/>
    </location>
</feature>
<dbReference type="GO" id="GO:0016592">
    <property type="term" value="C:mediator complex"/>
    <property type="evidence" value="ECO:0007669"/>
    <property type="project" value="InterPro"/>
</dbReference>
<dbReference type="Gene3D" id="1.20.930.10">
    <property type="entry name" value="Conserved domain common to transcription factors TFIIS, elongin A, CRSP70"/>
    <property type="match status" value="1"/>
</dbReference>
<dbReference type="OMA" id="LIEPQQN"/>
<evidence type="ECO:0000256" key="3">
    <source>
        <dbReference type="ARBA" id="ARBA00019686"/>
    </source>
</evidence>
<feature type="compositionally biased region" description="Polar residues" evidence="11">
    <location>
        <begin position="148"/>
        <end position="160"/>
    </location>
</feature>
<dbReference type="RefSeq" id="XP_026873145.2">
    <property type="nucleotide sequence ID" value="XM_027017344.2"/>
</dbReference>
<dbReference type="PANTHER" id="PTHR15201">
    <property type="entry name" value="CRSP70"/>
    <property type="match status" value="1"/>
</dbReference>
<proteinExistence type="inferred from homology"/>
<accession>A0A4W4HC04</accession>
<dbReference type="FunFam" id="1.20.930.10:FF:000008">
    <property type="entry name" value="mediator of RNA polymerase II transcription subunit 26"/>
    <property type="match status" value="1"/>
</dbReference>
<sequence>MAMTTASATTPQQMRDRLLQAIDCQSNQIHNMVVVLDVISSLEKYPITKEALEETRLGKLINDLRKRTRNEDLAKRAKKLLRNWQKLIEPQQNEISPKVLSTTASSTVKCSQSLSLPISRAVQAVTDVDKKSALPNSCSQAEKLRPVNHSSGQKPDENLSTLKVSKTSVCGQISAVSSTSEHGGTEAFSGGAVPTSPTSIKPHFSSSELNKQPSTSTVLRTSVLQQYGRRDRAASERGQHKCQSHYTPSTLRTVKQLVATKWPTSLAVSDSENFSALLLNSSIQTHTESLQPMESLPQWENDPHQNGEKTLEQTNNLQNKSKCLVRLQSGLLSEVTNVETEKDAIPSEGRRRKLQLRDYSTSLDGRSTEDTCKGARVKNRKLTFDPFTQQIRSSVVSQSEEQHSSVVDVNESDSFKQSPSTSSLSSLHKTSWKELSQNEIVKYYLNLQNNLLKTSGSQSPGSNFFMTEKHEEDHVRDSSKTCVLVPSITETDLPGICRDITIEDLNRIHNKHWPGVNGCYDSKGNWYGWTQCISLDPYVDGSKLNILPYVCID</sequence>
<keyword evidence="7 10" id="KW-0539">Nucleus</keyword>
<dbReference type="KEGG" id="eee:113581898"/>
<evidence type="ECO:0000256" key="5">
    <source>
        <dbReference type="ARBA" id="ARBA00023159"/>
    </source>
</evidence>
<keyword evidence="6" id="KW-0804">Transcription</keyword>
<dbReference type="GO" id="GO:0010628">
    <property type="term" value="P:positive regulation of gene expression"/>
    <property type="evidence" value="ECO:0007669"/>
    <property type="project" value="TreeGrafter"/>
</dbReference>
<feature type="domain" description="TFIIS N-terminal" evidence="12">
    <location>
        <begin position="16"/>
        <end position="91"/>
    </location>
</feature>
<dbReference type="InterPro" id="IPR017923">
    <property type="entry name" value="TFIIS_N"/>
</dbReference>
<evidence type="ECO:0000256" key="8">
    <source>
        <dbReference type="ARBA" id="ARBA00030125"/>
    </source>
</evidence>
<dbReference type="SMART" id="SM00509">
    <property type="entry name" value="TFS2N"/>
    <property type="match status" value="1"/>
</dbReference>
<evidence type="ECO:0000256" key="2">
    <source>
        <dbReference type="ARBA" id="ARBA00009681"/>
    </source>
</evidence>
<gene>
    <name evidence="13" type="primary">LOC113581898</name>
</gene>
<comment type="subcellular location">
    <subcellularLocation>
        <location evidence="1 10">Nucleus</location>
    </subcellularLocation>
</comment>
<reference evidence="14" key="2">
    <citation type="journal article" date="2017" name="Sci. Adv.">
        <title>A tail of two voltages: Proteomic comparison of the three electric organs of the electric eel.</title>
        <authorList>
            <person name="Traeger L.L."/>
            <person name="Sabat G."/>
            <person name="Barrett-Wilt G.A."/>
            <person name="Wells G.B."/>
            <person name="Sussman M.R."/>
        </authorList>
    </citation>
    <scope>NUCLEOTIDE SEQUENCE [LARGE SCALE GENOMIC DNA]</scope>
</reference>
<name>A0A4W4HC04_ELEEL</name>
<feature type="region of interest" description="Disordered" evidence="11">
    <location>
        <begin position="180"/>
        <end position="217"/>
    </location>
</feature>
<dbReference type="PANTHER" id="PTHR15201:SF1">
    <property type="entry name" value="MEDIATOR OF RNA POLYMERASE II TRANSCRIPTION SUBUNIT 26"/>
    <property type="match status" value="1"/>
</dbReference>
<dbReference type="Pfam" id="PF08711">
    <property type="entry name" value="Med26"/>
    <property type="match status" value="1"/>
</dbReference>
<dbReference type="InterPro" id="IPR031416">
    <property type="entry name" value="Med26_C"/>
</dbReference>
<dbReference type="Ensembl" id="ENSEEET00000046884.2">
    <property type="protein sequence ID" value="ENSEEEP00000046375.2"/>
    <property type="gene ID" value="ENSEEEG00000021829.2"/>
</dbReference>
<protein>
    <recommendedName>
        <fullName evidence="3">Mediator of RNA polymerase II transcription subunit 26</fullName>
    </recommendedName>
    <alternativeName>
        <fullName evidence="8">Cofactor required for Sp1 transcriptional activation subunit 7</fullName>
    </alternativeName>
    <alternativeName>
        <fullName evidence="9">Mediator complex subunit 26</fullName>
    </alternativeName>
</protein>
<dbReference type="InterPro" id="IPR035441">
    <property type="entry name" value="TFIIS/LEDGF_dom_sf"/>
</dbReference>
<dbReference type="AlphaFoldDB" id="A0A4W4HC04"/>
<keyword evidence="4" id="KW-0805">Transcription regulation</keyword>
<evidence type="ECO:0000256" key="7">
    <source>
        <dbReference type="ARBA" id="ARBA00023242"/>
    </source>
</evidence>
<dbReference type="PROSITE" id="PS51319">
    <property type="entry name" value="TFIIS_N"/>
    <property type="match status" value="1"/>
</dbReference>
<evidence type="ECO:0000256" key="10">
    <source>
        <dbReference type="PROSITE-ProRule" id="PRU00649"/>
    </source>
</evidence>
<evidence type="ECO:0000256" key="11">
    <source>
        <dbReference type="SAM" id="MobiDB-lite"/>
    </source>
</evidence>
<feature type="region of interest" description="Disordered" evidence="11">
    <location>
        <begin position="136"/>
        <end position="160"/>
    </location>
</feature>
<dbReference type="GO" id="GO:0006357">
    <property type="term" value="P:regulation of transcription by RNA polymerase II"/>
    <property type="evidence" value="ECO:0007669"/>
    <property type="project" value="InterPro"/>
</dbReference>